<proteinExistence type="predicted"/>
<keyword evidence="2" id="KW-1185">Reference proteome</keyword>
<reference evidence="1" key="1">
    <citation type="submission" date="2023-04" db="EMBL/GenBank/DDBJ databases">
        <title>Draft Genome sequencing of Naganishia species isolated from polar environments using Oxford Nanopore Technology.</title>
        <authorList>
            <person name="Leo P."/>
            <person name="Venkateswaran K."/>
        </authorList>
    </citation>
    <scope>NUCLEOTIDE SEQUENCE</scope>
    <source>
        <strain evidence="1">MNA-CCFEE 5262</strain>
    </source>
</reference>
<comment type="caution">
    <text evidence="1">The sequence shown here is derived from an EMBL/GenBank/DDBJ whole genome shotgun (WGS) entry which is preliminary data.</text>
</comment>
<gene>
    <name evidence="1" type="ORF">QFC20_006416</name>
</gene>
<dbReference type="EMBL" id="JASBWS010000112">
    <property type="protein sequence ID" value="KAJ9096558.1"/>
    <property type="molecule type" value="Genomic_DNA"/>
</dbReference>
<protein>
    <submittedName>
        <fullName evidence="1">Uncharacterized protein</fullName>
    </submittedName>
</protein>
<accession>A0ACC2VBW4</accession>
<organism evidence="1 2">
    <name type="scientific">Naganishia adeliensis</name>
    <dbReference type="NCBI Taxonomy" id="92952"/>
    <lineage>
        <taxon>Eukaryota</taxon>
        <taxon>Fungi</taxon>
        <taxon>Dikarya</taxon>
        <taxon>Basidiomycota</taxon>
        <taxon>Agaricomycotina</taxon>
        <taxon>Tremellomycetes</taxon>
        <taxon>Filobasidiales</taxon>
        <taxon>Filobasidiaceae</taxon>
        <taxon>Naganishia</taxon>
    </lineage>
</organism>
<evidence type="ECO:0000313" key="1">
    <source>
        <dbReference type="EMBL" id="KAJ9096558.1"/>
    </source>
</evidence>
<evidence type="ECO:0000313" key="2">
    <source>
        <dbReference type="Proteomes" id="UP001230649"/>
    </source>
</evidence>
<name>A0ACC2VBW4_9TREE</name>
<sequence length="599" mass="65612">MPSTHVFQHPILGAIRGISPSSHPHLTQFLALPYATIPSSSRFARSVLRTKLPAHSSEHCSNAGYGPTYDATKPGPSAVQPWGSAKTDAGGLQLPTDGIADDEGDFQSEKDCLHLSITIPTDLINKNQPSPDKKLPVALFQHGGAFFMGSGDRSYYSPYTFLTQALHQTPSQPFIYVACNFRLGGLGFYHSSQAGNGTALPPNNGLHDQLQLYAWLKRFISGFGGDPNNITLIGQSAGSESAHLHSLLAMHAEKGEEGWRFRRTVLLSGSPLCMPAKTPEEHETNFREQAEKLGISVNDRTSDEILHDLERIDIEAIRKAGWVGIPCSQSEMMPYKTPSMALLRGEKNEDIINDGMRRWVPEQLVSACGFDGGISYNMMIDDDSRKGHAKAFIGIVHDVIRDKFSNPSASQALLELYEITEQTDDPTALRNICQFESDIGFFAPALAECIGAASSSTRSYLQLFELGNPFDGPLEKEKYATHTWDVVALLGAFEWKLAPAYQRVVQAWREKIIAFIVGGGEAAGLQEWRPSQNGETKGEKALVVASEGDGGVHYVDGGAYLGPETRRGKLLRIAKEIHPVDGADVLWNDVCRRFLMKGE</sequence>
<dbReference type="Proteomes" id="UP001230649">
    <property type="component" value="Unassembled WGS sequence"/>
</dbReference>